<dbReference type="SUPFAM" id="SSF116734">
    <property type="entry name" value="DNA methylase specificity domain"/>
    <property type="match status" value="2"/>
</dbReference>
<sequence length="471" mass="52948">MDCGTTSPVTRLRGAETAAMPCRFKPYPAYKDSGVEWLGEIPTHWEVRPLKYCCGMNSETLNEETSPDYELRYVDISNVDSTGNVLGTEELRFENAPSRARRKVRSGDTIISTVRTYLKAIAYLNDPPDNLIVSTGFAVLRPHSGLHPPFLWRIVQSEQFVQAVQAYSEGVGYPAINPSQLGRLVVWIPKVDEQRAIAAFLDRATQKIDALVDKKERLIKLLQEKRAALITQAVTKGLDPTVPMKDSGVEWLGKIPANWKINRNKVLFREIDRRSLEGEEELLTVSHITGVTKRSAKEVYMIEAESHEGYKLCERDDLVINTMWAWMGALGIAGEPGMVSPSYNVYRLKDGVLLPRYYDHLCRVPPHVSELTRFSKGVWKSRLRLYPEEFFEIMTPIPSTKEQQAIAELLGRETAKLDALIAKVREGIEKLKEYRTALISAAVTGKIDVREECVASASAVSRHSGGSRNPE</sequence>
<evidence type="ECO:0000256" key="1">
    <source>
        <dbReference type="ARBA" id="ARBA00010923"/>
    </source>
</evidence>
<evidence type="ECO:0000313" key="6">
    <source>
        <dbReference type="EMBL" id="CUQ65940.1"/>
    </source>
</evidence>
<gene>
    <name evidence="6" type="ORF">NITINOP_0965</name>
</gene>
<dbReference type="InterPro" id="IPR051212">
    <property type="entry name" value="Type-I_RE_S_subunit"/>
</dbReference>
<organism evidence="6 7">
    <name type="scientific">Candidatus Nitrospira inopinata</name>
    <dbReference type="NCBI Taxonomy" id="1715989"/>
    <lineage>
        <taxon>Bacteria</taxon>
        <taxon>Pseudomonadati</taxon>
        <taxon>Nitrospirota</taxon>
        <taxon>Nitrospiria</taxon>
        <taxon>Nitrospirales</taxon>
        <taxon>Nitrospiraceae</taxon>
        <taxon>Nitrospira</taxon>
    </lineage>
</organism>
<evidence type="ECO:0000256" key="3">
    <source>
        <dbReference type="ARBA" id="ARBA00023125"/>
    </source>
</evidence>
<dbReference type="REBASE" id="132200">
    <property type="entry name" value="S.NspENR4ORF968P"/>
</dbReference>
<accession>A0A0S4KU83</accession>
<dbReference type="InterPro" id="IPR044946">
    <property type="entry name" value="Restrct_endonuc_typeI_TRD_sf"/>
</dbReference>
<dbReference type="STRING" id="1715989.NITINOP_0965"/>
<keyword evidence="3" id="KW-0238">DNA-binding</keyword>
<evidence type="ECO:0000259" key="5">
    <source>
        <dbReference type="Pfam" id="PF01420"/>
    </source>
</evidence>
<dbReference type="Proteomes" id="UP000066284">
    <property type="component" value="Chromosome 1"/>
</dbReference>
<dbReference type="Pfam" id="PF01420">
    <property type="entry name" value="Methylase_S"/>
    <property type="match status" value="1"/>
</dbReference>
<keyword evidence="7" id="KW-1185">Reference proteome</keyword>
<evidence type="ECO:0000256" key="2">
    <source>
        <dbReference type="ARBA" id="ARBA00022747"/>
    </source>
</evidence>
<proteinExistence type="inferred from homology"/>
<name>A0A0S4KU83_9BACT</name>
<keyword evidence="4" id="KW-0175">Coiled coil</keyword>
<dbReference type="OrthoDB" id="9798929at2"/>
<dbReference type="EMBL" id="LN885086">
    <property type="protein sequence ID" value="CUQ65940.1"/>
    <property type="molecule type" value="Genomic_DNA"/>
</dbReference>
<dbReference type="InterPro" id="IPR000055">
    <property type="entry name" value="Restrct_endonuc_typeI_TRD"/>
</dbReference>
<comment type="similarity">
    <text evidence="1">Belongs to the type-I restriction system S methylase family.</text>
</comment>
<dbReference type="PANTHER" id="PTHR43140">
    <property type="entry name" value="TYPE-1 RESTRICTION ENZYME ECOKI SPECIFICITY PROTEIN"/>
    <property type="match status" value="1"/>
</dbReference>
<dbReference type="KEGG" id="nio:NITINOP_0965"/>
<dbReference type="AlphaFoldDB" id="A0A0S4KU83"/>
<evidence type="ECO:0000256" key="4">
    <source>
        <dbReference type="SAM" id="Coils"/>
    </source>
</evidence>
<dbReference type="CDD" id="cd16961">
    <property type="entry name" value="RMtype1_S_TRD-CR_like"/>
    <property type="match status" value="1"/>
</dbReference>
<dbReference type="Gene3D" id="3.90.220.20">
    <property type="entry name" value="DNA methylase specificity domains"/>
    <property type="match status" value="2"/>
</dbReference>
<dbReference type="GO" id="GO:0009307">
    <property type="term" value="P:DNA restriction-modification system"/>
    <property type="evidence" value="ECO:0007669"/>
    <property type="project" value="UniProtKB-KW"/>
</dbReference>
<protein>
    <submittedName>
        <fullName evidence="6">Restriction modification system DNA specificity subunit</fullName>
    </submittedName>
</protein>
<feature type="coiled-coil region" evidence="4">
    <location>
        <begin position="201"/>
        <end position="232"/>
    </location>
</feature>
<keyword evidence="2" id="KW-0680">Restriction system</keyword>
<evidence type="ECO:0000313" key="7">
    <source>
        <dbReference type="Proteomes" id="UP000066284"/>
    </source>
</evidence>
<reference evidence="7" key="1">
    <citation type="submission" date="2015-09" db="EMBL/GenBank/DDBJ databases">
        <authorList>
            <person name="Daims H."/>
        </authorList>
    </citation>
    <scope>NUCLEOTIDE SEQUENCE [LARGE SCALE GENOMIC DNA]</scope>
</reference>
<dbReference type="GO" id="GO:0003677">
    <property type="term" value="F:DNA binding"/>
    <property type="evidence" value="ECO:0007669"/>
    <property type="project" value="UniProtKB-KW"/>
</dbReference>
<dbReference type="PANTHER" id="PTHR43140:SF1">
    <property type="entry name" value="TYPE I RESTRICTION ENZYME ECOKI SPECIFICITY SUBUNIT"/>
    <property type="match status" value="1"/>
</dbReference>
<feature type="domain" description="Type I restriction modification DNA specificity" evidence="5">
    <location>
        <begin position="107"/>
        <end position="215"/>
    </location>
</feature>